<evidence type="ECO:0000256" key="3">
    <source>
        <dbReference type="ARBA" id="ARBA00012438"/>
    </source>
</evidence>
<reference evidence="17" key="1">
    <citation type="submission" date="2019-11" db="EMBL/GenBank/DDBJ databases">
        <authorList>
            <person name="Kojima H."/>
        </authorList>
    </citation>
    <scope>NUCLEOTIDE SEQUENCE</scope>
    <source>
        <strain evidence="17">H1576</strain>
    </source>
</reference>
<dbReference type="SUPFAM" id="SSF55874">
    <property type="entry name" value="ATPase domain of HSP90 chaperone/DNA topoisomerase II/histidine kinase"/>
    <property type="match status" value="1"/>
</dbReference>
<dbReference type="Proteomes" id="UP000671852">
    <property type="component" value="Chromosome"/>
</dbReference>
<dbReference type="PROSITE" id="PS50109">
    <property type="entry name" value="HIS_KIN"/>
    <property type="match status" value="1"/>
</dbReference>
<dbReference type="EMBL" id="CP046072">
    <property type="protein sequence ID" value="QSZ41467.1"/>
    <property type="molecule type" value="Genomic_DNA"/>
</dbReference>
<keyword evidence="14" id="KW-0175">Coiled coil</keyword>
<dbReference type="SMART" id="SM00387">
    <property type="entry name" value="HATPase_c"/>
    <property type="match status" value="1"/>
</dbReference>
<dbReference type="EC" id="2.7.13.3" evidence="3"/>
<evidence type="ECO:0000256" key="2">
    <source>
        <dbReference type="ARBA" id="ARBA00004651"/>
    </source>
</evidence>
<evidence type="ECO:0000256" key="6">
    <source>
        <dbReference type="ARBA" id="ARBA00022679"/>
    </source>
</evidence>
<feature type="transmembrane region" description="Helical" evidence="15">
    <location>
        <begin position="87"/>
        <end position="108"/>
    </location>
</feature>
<accession>A0A975GCG1</accession>
<keyword evidence="8" id="KW-0547">Nucleotide-binding</keyword>
<feature type="coiled-coil region" evidence="14">
    <location>
        <begin position="150"/>
        <end position="195"/>
    </location>
</feature>
<reference evidence="17" key="2">
    <citation type="submission" date="2021-04" db="EMBL/GenBank/DDBJ databases">
        <title>Isolation and characterization of a novel species of the genus Sulfurimonas.</title>
        <authorList>
            <person name="Fukui M."/>
        </authorList>
    </citation>
    <scope>NUCLEOTIDE SEQUENCE</scope>
    <source>
        <strain evidence="17">H1576</strain>
    </source>
</reference>
<evidence type="ECO:0000259" key="16">
    <source>
        <dbReference type="PROSITE" id="PS50109"/>
    </source>
</evidence>
<evidence type="ECO:0000256" key="15">
    <source>
        <dbReference type="SAM" id="Phobius"/>
    </source>
</evidence>
<dbReference type="InterPro" id="IPR005467">
    <property type="entry name" value="His_kinase_dom"/>
</dbReference>
<dbReference type="Pfam" id="PF02518">
    <property type="entry name" value="HATPase_c"/>
    <property type="match status" value="1"/>
</dbReference>
<evidence type="ECO:0000256" key="7">
    <source>
        <dbReference type="ARBA" id="ARBA00022692"/>
    </source>
</evidence>
<dbReference type="PANTHER" id="PTHR45528">
    <property type="entry name" value="SENSOR HISTIDINE KINASE CPXA"/>
    <property type="match status" value="1"/>
</dbReference>
<keyword evidence="5" id="KW-0597">Phosphoprotein</keyword>
<comment type="subcellular location">
    <subcellularLocation>
        <location evidence="2">Cell membrane</location>
        <topology evidence="2">Multi-pass membrane protein</topology>
    </subcellularLocation>
</comment>
<dbReference type="PANTHER" id="PTHR45528:SF1">
    <property type="entry name" value="SENSOR HISTIDINE KINASE CPXA"/>
    <property type="match status" value="1"/>
</dbReference>
<dbReference type="Gene3D" id="3.30.565.10">
    <property type="entry name" value="Histidine kinase-like ATPase, C-terminal domain"/>
    <property type="match status" value="1"/>
</dbReference>
<gene>
    <name evidence="17" type="ORF">GJV85_04870</name>
</gene>
<dbReference type="KEGG" id="saqt:GJV85_04870"/>
<evidence type="ECO:0000256" key="12">
    <source>
        <dbReference type="ARBA" id="ARBA00023012"/>
    </source>
</evidence>
<evidence type="ECO:0000256" key="14">
    <source>
        <dbReference type="SAM" id="Coils"/>
    </source>
</evidence>
<evidence type="ECO:0000313" key="17">
    <source>
        <dbReference type="EMBL" id="QSZ41467.1"/>
    </source>
</evidence>
<evidence type="ECO:0000256" key="13">
    <source>
        <dbReference type="ARBA" id="ARBA00023136"/>
    </source>
</evidence>
<keyword evidence="7 15" id="KW-0812">Transmembrane</keyword>
<evidence type="ECO:0000256" key="4">
    <source>
        <dbReference type="ARBA" id="ARBA00022475"/>
    </source>
</evidence>
<dbReference type="Pfam" id="PF00512">
    <property type="entry name" value="HisKA"/>
    <property type="match status" value="1"/>
</dbReference>
<keyword evidence="4" id="KW-1003">Cell membrane</keyword>
<dbReference type="SMART" id="SM00388">
    <property type="entry name" value="HisKA"/>
    <property type="match status" value="1"/>
</dbReference>
<dbReference type="InterPro" id="IPR003661">
    <property type="entry name" value="HisK_dim/P_dom"/>
</dbReference>
<dbReference type="GO" id="GO:0005886">
    <property type="term" value="C:plasma membrane"/>
    <property type="evidence" value="ECO:0007669"/>
    <property type="project" value="UniProtKB-SubCell"/>
</dbReference>
<organism evidence="17 18">
    <name type="scientific">Sulfurimonas aquatica</name>
    <dbReference type="NCBI Taxonomy" id="2672570"/>
    <lineage>
        <taxon>Bacteria</taxon>
        <taxon>Pseudomonadati</taxon>
        <taxon>Campylobacterota</taxon>
        <taxon>Epsilonproteobacteria</taxon>
        <taxon>Campylobacterales</taxon>
        <taxon>Sulfurimonadaceae</taxon>
        <taxon>Sulfurimonas</taxon>
    </lineage>
</organism>
<name>A0A975GCG1_9BACT</name>
<dbReference type="InterPro" id="IPR003594">
    <property type="entry name" value="HATPase_dom"/>
</dbReference>
<keyword evidence="13 15" id="KW-0472">Membrane</keyword>
<dbReference type="InterPro" id="IPR036097">
    <property type="entry name" value="HisK_dim/P_sf"/>
</dbReference>
<dbReference type="GO" id="GO:0005524">
    <property type="term" value="F:ATP binding"/>
    <property type="evidence" value="ECO:0007669"/>
    <property type="project" value="UniProtKB-KW"/>
</dbReference>
<dbReference type="CDD" id="cd00082">
    <property type="entry name" value="HisKA"/>
    <property type="match status" value="1"/>
</dbReference>
<evidence type="ECO:0000256" key="5">
    <source>
        <dbReference type="ARBA" id="ARBA00022553"/>
    </source>
</evidence>
<sequence length="414" mass="48480">MNNFFNSIYTYILHKSNTITIQQANIFTTLFIFIFTILFAYLLITENYHDYERALYSNEKSLDTNISQTIYHADREKKLKTLLIKNTIAIVTLAFILFGIMLGFYKIFNTLLQRDMQAFLDFFKETAHSEQVLNPNVIFFKEFKTMVSYANSMVDTISEKKRDLEELNLKLEDKVKEKTANLQETNANLVKEKELRDNILQAQKEFLRHTIHETNTPLSVILTSIDLLSMNNKKDRHLSKIEAATKNIFNIYDDLSYLVKKDQVEYPRITVDLDLFLKSRIDFFSEVAQLSKLEFVYTSSQSQTFIYFNETKLQRVIDNTLTNAIKYTLANEKIYIGISVMGSFVELSAGSKSKEIKDTDKIFDAYYREEEHIEGFGIGLRLVKSICEEENVKIYVDSSDEKTTFRYRFKMMGE</sequence>
<evidence type="ECO:0000256" key="10">
    <source>
        <dbReference type="ARBA" id="ARBA00022840"/>
    </source>
</evidence>
<evidence type="ECO:0000256" key="11">
    <source>
        <dbReference type="ARBA" id="ARBA00022989"/>
    </source>
</evidence>
<feature type="domain" description="Histidine kinase" evidence="16">
    <location>
        <begin position="209"/>
        <end position="413"/>
    </location>
</feature>
<keyword evidence="12" id="KW-0902">Two-component regulatory system</keyword>
<dbReference type="InterPro" id="IPR036890">
    <property type="entry name" value="HATPase_C_sf"/>
</dbReference>
<feature type="transmembrane region" description="Helical" evidence="15">
    <location>
        <begin position="24"/>
        <end position="44"/>
    </location>
</feature>
<dbReference type="SUPFAM" id="SSF47384">
    <property type="entry name" value="Homodimeric domain of signal transducing histidine kinase"/>
    <property type="match status" value="1"/>
</dbReference>
<dbReference type="InterPro" id="IPR050398">
    <property type="entry name" value="HssS/ArlS-like"/>
</dbReference>
<evidence type="ECO:0000256" key="8">
    <source>
        <dbReference type="ARBA" id="ARBA00022741"/>
    </source>
</evidence>
<dbReference type="Gene3D" id="1.10.287.130">
    <property type="match status" value="1"/>
</dbReference>
<protein>
    <recommendedName>
        <fullName evidence="3">histidine kinase</fullName>
        <ecNumber evidence="3">2.7.13.3</ecNumber>
    </recommendedName>
</protein>
<proteinExistence type="predicted"/>
<evidence type="ECO:0000256" key="9">
    <source>
        <dbReference type="ARBA" id="ARBA00022777"/>
    </source>
</evidence>
<evidence type="ECO:0000313" key="18">
    <source>
        <dbReference type="Proteomes" id="UP000671852"/>
    </source>
</evidence>
<keyword evidence="6" id="KW-0808">Transferase</keyword>
<comment type="catalytic activity">
    <reaction evidence="1">
        <text>ATP + protein L-histidine = ADP + protein N-phospho-L-histidine.</text>
        <dbReference type="EC" id="2.7.13.3"/>
    </reaction>
</comment>
<evidence type="ECO:0000256" key="1">
    <source>
        <dbReference type="ARBA" id="ARBA00000085"/>
    </source>
</evidence>
<keyword evidence="9 17" id="KW-0418">Kinase</keyword>
<keyword evidence="10" id="KW-0067">ATP-binding</keyword>
<keyword evidence="18" id="KW-1185">Reference proteome</keyword>
<dbReference type="GO" id="GO:0000155">
    <property type="term" value="F:phosphorelay sensor kinase activity"/>
    <property type="evidence" value="ECO:0007669"/>
    <property type="project" value="InterPro"/>
</dbReference>
<dbReference type="RefSeq" id="WP_207562748.1">
    <property type="nucleotide sequence ID" value="NZ_CP046072.1"/>
</dbReference>
<dbReference type="AlphaFoldDB" id="A0A975GCG1"/>
<keyword evidence="11 15" id="KW-1133">Transmembrane helix</keyword>